<reference evidence="3" key="1">
    <citation type="submission" date="2017-12" db="EMBL/GenBank/DDBJ databases">
        <authorList>
            <consortium name="DOE Joint Genome Institute"/>
            <person name="Mondo S.J."/>
            <person name="Kjaerbolling I."/>
            <person name="Vesth T.C."/>
            <person name="Frisvad J.C."/>
            <person name="Nybo J.L."/>
            <person name="Theobald S."/>
            <person name="Kuo A."/>
            <person name="Bowyer P."/>
            <person name="Matsuda Y."/>
            <person name="Lyhne E.K."/>
            <person name="Kogle M.E."/>
            <person name="Clum A."/>
            <person name="Lipzen A."/>
            <person name="Salamov A."/>
            <person name="Ngan C.Y."/>
            <person name="Daum C."/>
            <person name="Chiniquy J."/>
            <person name="Barry K."/>
            <person name="LaButti K."/>
            <person name="Haridas S."/>
            <person name="Simmons B.A."/>
            <person name="Magnuson J.K."/>
            <person name="Mortensen U.H."/>
            <person name="Larsen T.O."/>
            <person name="Grigoriev I.V."/>
            <person name="Baker S.E."/>
            <person name="Andersen M.R."/>
            <person name="Nordberg H.P."/>
            <person name="Cantor M.N."/>
            <person name="Hua S.X."/>
        </authorList>
    </citation>
    <scope>NUCLEOTIDE SEQUENCE [LARGE SCALE GENOMIC DNA]</scope>
    <source>
        <strain evidence="3">IBT 19404</strain>
    </source>
</reference>
<proteinExistence type="predicted"/>
<dbReference type="EMBL" id="KZ559534">
    <property type="protein sequence ID" value="PLN81678.1"/>
    <property type="molecule type" value="Genomic_DNA"/>
</dbReference>
<organism evidence="2 3">
    <name type="scientific">Aspergillus taichungensis</name>
    <dbReference type="NCBI Taxonomy" id="482145"/>
    <lineage>
        <taxon>Eukaryota</taxon>
        <taxon>Fungi</taxon>
        <taxon>Dikarya</taxon>
        <taxon>Ascomycota</taxon>
        <taxon>Pezizomycotina</taxon>
        <taxon>Eurotiomycetes</taxon>
        <taxon>Eurotiomycetidae</taxon>
        <taxon>Eurotiales</taxon>
        <taxon>Aspergillaceae</taxon>
        <taxon>Aspergillus</taxon>
        <taxon>Aspergillus subgen. Circumdati</taxon>
    </lineage>
</organism>
<feature type="compositionally biased region" description="Acidic residues" evidence="1">
    <location>
        <begin position="125"/>
        <end position="141"/>
    </location>
</feature>
<feature type="compositionally biased region" description="Basic and acidic residues" evidence="1">
    <location>
        <begin position="113"/>
        <end position="123"/>
    </location>
</feature>
<keyword evidence="3" id="KW-1185">Reference proteome</keyword>
<evidence type="ECO:0000256" key="1">
    <source>
        <dbReference type="SAM" id="MobiDB-lite"/>
    </source>
</evidence>
<dbReference type="Proteomes" id="UP000235023">
    <property type="component" value="Unassembled WGS sequence"/>
</dbReference>
<dbReference type="AlphaFoldDB" id="A0A2J5HW87"/>
<name>A0A2J5HW87_9EURO</name>
<sequence length="674" mass="73495">MPPSRITAFFRRPDFATTNDDLGPRAPAKKGPAAAAAAAPRPAAAASTTPQSPPSTQLADASPDSPDGPGVQLKRSLLGSVPERAHQEQHAQRPGKAEAPTKETTLSLNPAHHALEKGKKVVADSEGDDTESVDSLEDPEDLFFKFANPSPNDGSHDGPDAARKPSSLSSAGRDFRLGSLSQYRATAPAYTNTLDSLVTEAVGDKETEATIAQLRATLEVKPGTRGQLGGEGGRLNEGVLTSALDGEDNEPGLRRLLDAVRRTEAFDIEKSWSFFDYENTQAPALQFPQKSISPGTYLGALREPESRERAFHSGVVDFALSRGLLPDELVKWILLSVPSEPREGVRHAHCRALKHLMAESIQSILRPKTINELFQRLGTSVSALSISEPITPQPLPPHDASSTASGKQEALLSVLNLLGEVADCLSDDTREHVLSILFRITLDVTLTSKPKLCSEIEKTINEILLSMPGDAVELANTVCITAYATIQDPVFQSRLLTHIIPTTERIATLRYRLAVSFLSKDATLLTQPPDKLQDLRRIVAVLKDKRFNVKRYKKKGANDYDYGELSGIITLLNVSIDSGWSGVAFPTKDAEREFNSVVDTLADRIRRIFTSIEDSGASHLKRTLAKEAMEALHYRILYSVRTKPRPKKGLFGVYATSNNGDTRMMDRYTAQPRS</sequence>
<gene>
    <name evidence="2" type="ORF">BDW42DRAFT_168420</name>
</gene>
<protein>
    <submittedName>
        <fullName evidence="2">Uncharacterized protein</fullName>
    </submittedName>
</protein>
<dbReference type="OrthoDB" id="5350396at2759"/>
<feature type="compositionally biased region" description="Low complexity" evidence="1">
    <location>
        <begin position="24"/>
        <end position="59"/>
    </location>
</feature>
<feature type="compositionally biased region" description="Basic and acidic residues" evidence="1">
    <location>
        <begin position="83"/>
        <end position="101"/>
    </location>
</feature>
<accession>A0A2J5HW87</accession>
<evidence type="ECO:0000313" key="3">
    <source>
        <dbReference type="Proteomes" id="UP000235023"/>
    </source>
</evidence>
<feature type="compositionally biased region" description="Basic and acidic residues" evidence="1">
    <location>
        <begin position="154"/>
        <end position="163"/>
    </location>
</feature>
<feature type="region of interest" description="Disordered" evidence="1">
    <location>
        <begin position="1"/>
        <end position="173"/>
    </location>
</feature>
<evidence type="ECO:0000313" key="2">
    <source>
        <dbReference type="EMBL" id="PLN81678.1"/>
    </source>
</evidence>